<comment type="caution">
    <text evidence="6">The sequence shown here is derived from an EMBL/GenBank/DDBJ whole genome shotgun (WGS) entry which is preliminary data.</text>
</comment>
<dbReference type="Gene3D" id="3.40.1190.20">
    <property type="match status" value="1"/>
</dbReference>
<accession>A0ABW2F891</accession>
<dbReference type="Pfam" id="PF00294">
    <property type="entry name" value="PfkB"/>
    <property type="match status" value="1"/>
</dbReference>
<evidence type="ECO:0000256" key="4">
    <source>
        <dbReference type="RuleBase" id="RU003704"/>
    </source>
</evidence>
<dbReference type="SUPFAM" id="SSF53613">
    <property type="entry name" value="Ribokinase-like"/>
    <property type="match status" value="1"/>
</dbReference>
<feature type="domain" description="Carbohydrate kinase PfkB" evidence="5">
    <location>
        <begin position="5"/>
        <end position="283"/>
    </location>
</feature>
<keyword evidence="7" id="KW-1185">Reference proteome</keyword>
<evidence type="ECO:0000313" key="7">
    <source>
        <dbReference type="Proteomes" id="UP001596378"/>
    </source>
</evidence>
<evidence type="ECO:0000313" key="6">
    <source>
        <dbReference type="EMBL" id="MFC7148427.1"/>
    </source>
</evidence>
<dbReference type="InterPro" id="IPR002139">
    <property type="entry name" value="Ribo/fructo_kinase"/>
</dbReference>
<evidence type="ECO:0000256" key="2">
    <source>
        <dbReference type="ARBA" id="ARBA00022679"/>
    </source>
</evidence>
<dbReference type="PROSITE" id="PS00584">
    <property type="entry name" value="PFKB_KINASES_2"/>
    <property type="match status" value="1"/>
</dbReference>
<dbReference type="InterPro" id="IPR029056">
    <property type="entry name" value="Ribokinase-like"/>
</dbReference>
<reference evidence="7" key="1">
    <citation type="journal article" date="2019" name="Int. J. Syst. Evol. Microbiol.">
        <title>The Global Catalogue of Microorganisms (GCM) 10K type strain sequencing project: providing services to taxonomists for standard genome sequencing and annotation.</title>
        <authorList>
            <consortium name="The Broad Institute Genomics Platform"/>
            <consortium name="The Broad Institute Genome Sequencing Center for Infectious Disease"/>
            <person name="Wu L."/>
            <person name="Ma J."/>
        </authorList>
    </citation>
    <scope>NUCLEOTIDE SEQUENCE [LARGE SCALE GENOMIC DNA]</scope>
    <source>
        <strain evidence="7">KCTC 12907</strain>
    </source>
</reference>
<evidence type="ECO:0000256" key="3">
    <source>
        <dbReference type="ARBA" id="ARBA00022777"/>
    </source>
</evidence>
<sequence>MSGPIVFVGAATLDHIALVDRVPRSDQRIPARELIQCGGGPAANAAAAARALGAPCALISAVGDDAAGAAIAAELERDGIAAADVQVVRGGRSSTSLIHVESSGLRTITYYGGVLQAYDLARFPLESVERCALVHADGNFPELTLLALQTARRCGKITSLDGGNIREADLERLLPYVDVFITDVQSLPQALSGLSPEQTCLELGKSGPSCTAVTLGKRGCALWSRTHGFTQVQGVPVKALDTTGAGDNFHGAFAYGLWKGMTPFESLRLANAFAALSCEGLGGRGRLASFEEIDRLYLRPSQV</sequence>
<keyword evidence="2 4" id="KW-0808">Transferase</keyword>
<dbReference type="InterPro" id="IPR002173">
    <property type="entry name" value="Carboh/pur_kinase_PfkB_CS"/>
</dbReference>
<dbReference type="PANTHER" id="PTHR10584">
    <property type="entry name" value="SUGAR KINASE"/>
    <property type="match status" value="1"/>
</dbReference>
<gene>
    <name evidence="6" type="ORF">ACFQMJ_07820</name>
</gene>
<dbReference type="PRINTS" id="PR00990">
    <property type="entry name" value="RIBOKINASE"/>
</dbReference>
<dbReference type="GO" id="GO:0016301">
    <property type="term" value="F:kinase activity"/>
    <property type="evidence" value="ECO:0007669"/>
    <property type="project" value="UniProtKB-KW"/>
</dbReference>
<evidence type="ECO:0000259" key="5">
    <source>
        <dbReference type="Pfam" id="PF00294"/>
    </source>
</evidence>
<dbReference type="Proteomes" id="UP001596378">
    <property type="component" value="Unassembled WGS sequence"/>
</dbReference>
<evidence type="ECO:0000256" key="1">
    <source>
        <dbReference type="ARBA" id="ARBA00010688"/>
    </source>
</evidence>
<comment type="similarity">
    <text evidence="1 4">Belongs to the carbohydrate kinase PfkB family.</text>
</comment>
<organism evidence="6 7">
    <name type="scientific">Cohnella cellulosilytica</name>
    <dbReference type="NCBI Taxonomy" id="986710"/>
    <lineage>
        <taxon>Bacteria</taxon>
        <taxon>Bacillati</taxon>
        <taxon>Bacillota</taxon>
        <taxon>Bacilli</taxon>
        <taxon>Bacillales</taxon>
        <taxon>Paenibacillaceae</taxon>
        <taxon>Cohnella</taxon>
    </lineage>
</organism>
<name>A0ABW2F891_9BACL</name>
<dbReference type="EMBL" id="JBHTAI010000004">
    <property type="protein sequence ID" value="MFC7148427.1"/>
    <property type="molecule type" value="Genomic_DNA"/>
</dbReference>
<dbReference type="InterPro" id="IPR011611">
    <property type="entry name" value="PfkB_dom"/>
</dbReference>
<keyword evidence="3 4" id="KW-0418">Kinase</keyword>
<proteinExistence type="inferred from homology"/>
<dbReference type="PANTHER" id="PTHR10584:SF157">
    <property type="entry name" value="SULFOFRUCTOSE KINASE"/>
    <property type="match status" value="1"/>
</dbReference>
<protein>
    <submittedName>
        <fullName evidence="6">PfkB family carbohydrate kinase</fullName>
    </submittedName>
</protein>
<dbReference type="RefSeq" id="WP_378050002.1">
    <property type="nucleotide sequence ID" value="NZ_JBHMDN010000023.1"/>
</dbReference>